<accession>A0A640TSW5</accession>
<feature type="region of interest" description="Disordered" evidence="1">
    <location>
        <begin position="1"/>
        <end position="83"/>
    </location>
</feature>
<evidence type="ECO:0000256" key="1">
    <source>
        <dbReference type="SAM" id="MobiDB-lite"/>
    </source>
</evidence>
<protein>
    <submittedName>
        <fullName evidence="2">Uncharacterized protein</fullName>
    </submittedName>
</protein>
<proteinExistence type="predicted"/>
<gene>
    <name evidence="2" type="ORF">Sliba_69520</name>
</gene>
<organism evidence="2 3">
    <name type="scientific">Streptomyces nigrescens</name>
    <dbReference type="NCBI Taxonomy" id="1920"/>
    <lineage>
        <taxon>Bacteria</taxon>
        <taxon>Bacillati</taxon>
        <taxon>Actinomycetota</taxon>
        <taxon>Actinomycetes</taxon>
        <taxon>Kitasatosporales</taxon>
        <taxon>Streptomycetaceae</taxon>
        <taxon>Streptomyces</taxon>
    </lineage>
</organism>
<evidence type="ECO:0000313" key="2">
    <source>
        <dbReference type="EMBL" id="GFE26499.1"/>
    </source>
</evidence>
<dbReference type="EMBL" id="BLIP01000003">
    <property type="protein sequence ID" value="GFE26499.1"/>
    <property type="molecule type" value="Genomic_DNA"/>
</dbReference>
<dbReference type="AlphaFoldDB" id="A0A640TSW5"/>
<name>A0A640TSW5_STRNI</name>
<evidence type="ECO:0000313" key="3">
    <source>
        <dbReference type="Proteomes" id="UP000429552"/>
    </source>
</evidence>
<comment type="caution">
    <text evidence="2">The sequence shown here is derived from an EMBL/GenBank/DDBJ whole genome shotgun (WGS) entry which is preliminary data.</text>
</comment>
<sequence>MSGTAHRPVQGDVGVKGSCERVELQEVAGDGEPEDEHEIPVREGVRTPAGNGPGPKREDLPPLHSQGAGGAVGKDANTNNAPTRTEFGHLINVQAVTPVSPDSIRQLGVDSDTREQLIVLGSVSRTSGRGWGVGVRLVPWVVGI</sequence>
<dbReference type="Proteomes" id="UP000429552">
    <property type="component" value="Unassembled WGS sequence"/>
</dbReference>
<reference evidence="2 3" key="1">
    <citation type="submission" date="2019-12" db="EMBL/GenBank/DDBJ databases">
        <title>Whole genome shotgun sequence of Streptomyces libani subsp. libani NBRC 13452.</title>
        <authorList>
            <person name="Ichikawa N."/>
            <person name="Kimura A."/>
            <person name="Kitahashi Y."/>
            <person name="Komaki H."/>
            <person name="Tamura T."/>
        </authorList>
    </citation>
    <scope>NUCLEOTIDE SEQUENCE [LARGE SCALE GENOMIC DNA]</scope>
    <source>
        <strain evidence="2 3">NBRC 13452</strain>
    </source>
</reference>